<dbReference type="AlphaFoldDB" id="A0AAD9IQ48"/>
<dbReference type="Pfam" id="PF23106">
    <property type="entry name" value="EGF_Teneurin"/>
    <property type="match status" value="1"/>
</dbReference>
<keyword evidence="3" id="KW-1185">Reference proteome</keyword>
<sequence length="148" mass="16551">MLWLCVDWLGRPGHFGVADFDSVLGPNGWCNAEKPESSCPCYLDGHTGPYCDVATEHVCPNQCNGHGECNLGYCKCHEGWFGHDCAYRMEGVAEGPGLEQSRPWLRPHIATPASHDPAPNATRLRPLIWVYEMPSDYNALLMQYRLSK</sequence>
<dbReference type="PROSITE" id="PS01186">
    <property type="entry name" value="EGF_2"/>
    <property type="match status" value="1"/>
</dbReference>
<dbReference type="Proteomes" id="UP001255856">
    <property type="component" value="Unassembled WGS sequence"/>
</dbReference>
<proteinExistence type="predicted"/>
<dbReference type="Gene3D" id="2.10.25.10">
    <property type="entry name" value="Laminin"/>
    <property type="match status" value="1"/>
</dbReference>
<gene>
    <name evidence="2" type="ORF">QBZ16_000746</name>
</gene>
<accession>A0AAD9IQ48</accession>
<protein>
    <recommendedName>
        <fullName evidence="1">EGF-like domain-containing protein</fullName>
    </recommendedName>
</protein>
<feature type="domain" description="EGF-like" evidence="1">
    <location>
        <begin position="74"/>
        <end position="85"/>
    </location>
</feature>
<name>A0AAD9IQ48_PROWI</name>
<dbReference type="FunFam" id="2.10.25.10:FF:000026">
    <property type="entry name" value="Teneurin transmembrane protein 2"/>
    <property type="match status" value="1"/>
</dbReference>
<organism evidence="2 3">
    <name type="scientific">Prototheca wickerhamii</name>
    <dbReference type="NCBI Taxonomy" id="3111"/>
    <lineage>
        <taxon>Eukaryota</taxon>
        <taxon>Viridiplantae</taxon>
        <taxon>Chlorophyta</taxon>
        <taxon>core chlorophytes</taxon>
        <taxon>Trebouxiophyceae</taxon>
        <taxon>Chlorellales</taxon>
        <taxon>Chlorellaceae</taxon>
        <taxon>Prototheca</taxon>
    </lineage>
</organism>
<evidence type="ECO:0000313" key="2">
    <source>
        <dbReference type="EMBL" id="KAK2080892.1"/>
    </source>
</evidence>
<dbReference type="InterPro" id="IPR000742">
    <property type="entry name" value="EGF"/>
</dbReference>
<dbReference type="EMBL" id="JASFZW010000001">
    <property type="protein sequence ID" value="KAK2080892.1"/>
    <property type="molecule type" value="Genomic_DNA"/>
</dbReference>
<evidence type="ECO:0000313" key="3">
    <source>
        <dbReference type="Proteomes" id="UP001255856"/>
    </source>
</evidence>
<comment type="caution">
    <text evidence="2">The sequence shown here is derived from an EMBL/GenBank/DDBJ whole genome shotgun (WGS) entry which is preliminary data.</text>
</comment>
<dbReference type="SUPFAM" id="SSF57196">
    <property type="entry name" value="EGF/Laminin"/>
    <property type="match status" value="1"/>
</dbReference>
<evidence type="ECO:0000259" key="1">
    <source>
        <dbReference type="PROSITE" id="PS01186"/>
    </source>
</evidence>
<reference evidence="2" key="1">
    <citation type="submission" date="2021-01" db="EMBL/GenBank/DDBJ databases">
        <authorList>
            <person name="Eckstrom K.M.E."/>
        </authorList>
    </citation>
    <scope>NUCLEOTIDE SEQUENCE</scope>
    <source>
        <strain evidence="2">UVCC 0001</strain>
    </source>
</reference>